<organism evidence="1 2">
    <name type="scientific">Nitrosomonas communis</name>
    <dbReference type="NCBI Taxonomy" id="44574"/>
    <lineage>
        <taxon>Bacteria</taxon>
        <taxon>Pseudomonadati</taxon>
        <taxon>Pseudomonadota</taxon>
        <taxon>Betaproteobacteria</taxon>
        <taxon>Nitrosomonadales</taxon>
        <taxon>Nitrosomonadaceae</taxon>
        <taxon>Nitrosomonas</taxon>
    </lineage>
</organism>
<sequence length="63" mass="7062">MYHPGTHRLNLTHVRLLVRKASYADKVIQGLAKGDIRNVLSGMLLSMLEAEKLSLCSRRMVLG</sequence>
<evidence type="ECO:0000313" key="1">
    <source>
        <dbReference type="EMBL" id="AKH37631.1"/>
    </source>
</evidence>
<reference evidence="2" key="1">
    <citation type="submission" date="2015-05" db="EMBL/GenBank/DDBJ databases">
        <title>Draft genome of Nitrosomonas communis strain Nm2.</title>
        <authorList>
            <person name="Kozlowski J.A."/>
            <person name="Kits K.D."/>
            <person name="Stein L.Y."/>
        </authorList>
    </citation>
    <scope>NUCLEOTIDE SEQUENCE [LARGE SCALE GENOMIC DNA]</scope>
    <source>
        <strain evidence="2">Nm2</strain>
    </source>
</reference>
<proteinExistence type="predicted"/>
<dbReference type="Proteomes" id="UP000034156">
    <property type="component" value="Chromosome"/>
</dbReference>
<reference evidence="1 2" key="2">
    <citation type="journal article" date="2016" name="Genome Announc.">
        <title>Genome Sequence of Nitrosomonas communis Strain Nm2, a Mesophilic Ammonia-Oxidizing Bacterium Isolated from Mediterranean Soil.</title>
        <authorList>
            <person name="Kozlowski J.A."/>
            <person name="Kits K.D."/>
            <person name="Stein L.Y."/>
        </authorList>
    </citation>
    <scope>NUCLEOTIDE SEQUENCE [LARGE SCALE GENOMIC DNA]</scope>
    <source>
        <strain evidence="1 2">Nm2</strain>
    </source>
</reference>
<protein>
    <submittedName>
        <fullName evidence="1">Uncharacterized protein</fullName>
    </submittedName>
</protein>
<dbReference type="RefSeq" id="WP_046849706.1">
    <property type="nucleotide sequence ID" value="NZ_CP011451.1"/>
</dbReference>
<gene>
    <name evidence="1" type="ORF">AAW31_07150</name>
</gene>
<dbReference type="AlphaFoldDB" id="A0A0F7KDK7"/>
<keyword evidence="2" id="KW-1185">Reference proteome</keyword>
<accession>A0A0F7KDK7</accession>
<name>A0A0F7KDK7_9PROT</name>
<dbReference type="PATRIC" id="fig|44574.3.peg.1732"/>
<dbReference type="KEGG" id="nco:AAW31_07150"/>
<evidence type="ECO:0000313" key="2">
    <source>
        <dbReference type="Proteomes" id="UP000034156"/>
    </source>
</evidence>
<dbReference type="EMBL" id="CP011451">
    <property type="protein sequence ID" value="AKH37631.1"/>
    <property type="molecule type" value="Genomic_DNA"/>
</dbReference>